<dbReference type="NCBIfam" id="TIGR01875">
    <property type="entry name" value="cas_MJ0381"/>
    <property type="match status" value="1"/>
</dbReference>
<protein>
    <submittedName>
        <fullName evidence="3">CRISPR-associated negative autoregulator Cas7/Cst2</fullName>
    </submittedName>
</protein>
<gene>
    <name evidence="3" type="ORF">MJ1_0579</name>
</gene>
<dbReference type="Proteomes" id="UP001055553">
    <property type="component" value="Chromosome"/>
</dbReference>
<comment type="function">
    <text evidence="2">CRISPR (clustered regularly interspaced short palindromic repeat) is an adaptive immune system that provides protection against mobile genetic elements (viruses, transposable elements and conjugative plasmids). CRISPR clusters contain spacers, sequences complementary to antecedent mobile elements, and target invading nucleic acids. CRISPR clusters are transcribed and processed into CRISPR RNA (crRNA).</text>
</comment>
<dbReference type="KEGG" id="naer:MJ1_0579"/>
<evidence type="ECO:0000313" key="3">
    <source>
        <dbReference type="EMBL" id="BBL45729.1"/>
    </source>
</evidence>
<organism evidence="3 4">
    <name type="scientific">Nanobdella aerobiophila</name>
    <dbReference type="NCBI Taxonomy" id="2586965"/>
    <lineage>
        <taxon>Archaea</taxon>
        <taxon>Nanobdellota</taxon>
        <taxon>Nanobdellia</taxon>
        <taxon>Nanobdellales</taxon>
        <taxon>Nanobdellaceae</taxon>
        <taxon>Nanobdella</taxon>
    </lineage>
</organism>
<evidence type="ECO:0000256" key="1">
    <source>
        <dbReference type="ARBA" id="ARBA00023118"/>
    </source>
</evidence>
<dbReference type="EMBL" id="AP019769">
    <property type="protein sequence ID" value="BBL45729.1"/>
    <property type="molecule type" value="Genomic_DNA"/>
</dbReference>
<evidence type="ECO:0000256" key="2">
    <source>
        <dbReference type="ARBA" id="ARBA00025626"/>
    </source>
</evidence>
<dbReference type="InterPro" id="IPR010154">
    <property type="entry name" value="CRISPR-assoc_Cas7/Cst2/DevR"/>
</dbReference>
<keyword evidence="4" id="KW-1185">Reference proteome</keyword>
<keyword evidence="1" id="KW-0051">Antiviral defense</keyword>
<evidence type="ECO:0000313" key="4">
    <source>
        <dbReference type="Proteomes" id="UP001055553"/>
    </source>
</evidence>
<dbReference type="InterPro" id="IPR013414">
    <property type="entry name" value="Cas7/Cst2/DevR_sub_I-B/Tneap"/>
</dbReference>
<sequence length="302" mass="34739">MKTVQISILARVYGNVNADENIGNRITLKKFYSSEGEVLPFVSARAIKYSIREALKNSEFKTDPFVNERTVLADSGDPITYVDNDLFGFMVPVKREKSGKGESIKRQAPVAISYFKALKNTPISTEFGAKFPKEGDSNPTPFEVEVSDFIGKLNVLIYDYIGKFKEQELKNVKNKENLEKNGDFYVLKKEEREKRLGKFLEILLTPKYVLPRRSNSLNIPEYIIAIIVLNKKGVLPIYQYLDYVIKDGKIEINKEKFEKLESLCKNSESELYIIDYENILNENIENKIDVNTVIQKIKEHLL</sequence>
<dbReference type="GO" id="GO:0051607">
    <property type="term" value="P:defense response to virus"/>
    <property type="evidence" value="ECO:0007669"/>
    <property type="project" value="UniProtKB-KW"/>
</dbReference>
<dbReference type="Pfam" id="PF01905">
    <property type="entry name" value="DevR"/>
    <property type="match status" value="1"/>
</dbReference>
<name>A0A915WRX7_9ARCH</name>
<dbReference type="AlphaFoldDB" id="A0A915WRX7"/>
<dbReference type="NCBIfam" id="TIGR02585">
    <property type="entry name" value="cas_Cst2_DevR"/>
    <property type="match status" value="1"/>
</dbReference>
<accession>A0A915WRX7</accession>
<proteinExistence type="predicted"/>
<reference evidence="4" key="1">
    <citation type="journal article" date="2022" name="Int. J. Syst. Evol. Microbiol.">
        <title>Nanobdella aerobiophila gen. nov., sp. nov., a thermoacidophilic, obligate ectosymbiotic archaeon, and proposal of Nanobdellaceae fam. nov., Nanobdellales ord. nov. and Nanobdellia class. nov.</title>
        <authorList>
            <person name="Kato S."/>
            <person name="Ogasawara A."/>
            <person name="Itoh T."/>
            <person name="Sakai H.D."/>
            <person name="Shimizu M."/>
            <person name="Yuki M."/>
            <person name="Kaneko M."/>
            <person name="Takashina T."/>
            <person name="Ohkuma M."/>
        </authorList>
    </citation>
    <scope>NUCLEOTIDE SEQUENCE [LARGE SCALE GENOMIC DNA]</scope>
    <source>
        <strain evidence="4">MJ1</strain>
    </source>
</reference>